<sequence length="186" mass="21466">MAEIDSGIGPDSEFEARETFLRDIRSPNEVGISPLSAFEERFKLSRFSRCVIKLGILPSSLLPEKSMWVRFKFKCLGTLPVRLALEIVTDLSFFKLPRITKGPLALTWTLETVRSVRFWRRASQTPVSRGRLLTAEKEWREATRSAGKRIGAMGQLRKWRDWRVERDLRAVKDKATSSEQLARVRE</sequence>
<dbReference type="AlphaFoldDB" id="A0AAW1XIS3"/>
<evidence type="ECO:0000313" key="2">
    <source>
        <dbReference type="Proteomes" id="UP001457282"/>
    </source>
</evidence>
<dbReference type="Proteomes" id="UP001457282">
    <property type="component" value="Unassembled WGS sequence"/>
</dbReference>
<reference evidence="1 2" key="1">
    <citation type="journal article" date="2023" name="G3 (Bethesda)">
        <title>A chromosome-length genome assembly and annotation of blackberry (Rubus argutus, cv. 'Hillquist').</title>
        <authorList>
            <person name="Bruna T."/>
            <person name="Aryal R."/>
            <person name="Dudchenko O."/>
            <person name="Sargent D.J."/>
            <person name="Mead D."/>
            <person name="Buti M."/>
            <person name="Cavallini A."/>
            <person name="Hytonen T."/>
            <person name="Andres J."/>
            <person name="Pham M."/>
            <person name="Weisz D."/>
            <person name="Mascagni F."/>
            <person name="Usai G."/>
            <person name="Natali L."/>
            <person name="Bassil N."/>
            <person name="Fernandez G.E."/>
            <person name="Lomsadze A."/>
            <person name="Armour M."/>
            <person name="Olukolu B."/>
            <person name="Poorten T."/>
            <person name="Britton C."/>
            <person name="Davik J."/>
            <person name="Ashrafi H."/>
            <person name="Aiden E.L."/>
            <person name="Borodovsky M."/>
            <person name="Worthington M."/>
        </authorList>
    </citation>
    <scope>NUCLEOTIDE SEQUENCE [LARGE SCALE GENOMIC DNA]</scope>
    <source>
        <strain evidence="1">PI 553951</strain>
    </source>
</reference>
<name>A0AAW1XIS3_RUBAR</name>
<protein>
    <submittedName>
        <fullName evidence="1">Uncharacterized protein</fullName>
    </submittedName>
</protein>
<dbReference type="EMBL" id="JBEDUW010000003">
    <property type="protein sequence ID" value="KAK9936612.1"/>
    <property type="molecule type" value="Genomic_DNA"/>
</dbReference>
<evidence type="ECO:0000313" key="1">
    <source>
        <dbReference type="EMBL" id="KAK9936612.1"/>
    </source>
</evidence>
<comment type="caution">
    <text evidence="1">The sequence shown here is derived from an EMBL/GenBank/DDBJ whole genome shotgun (WGS) entry which is preliminary data.</text>
</comment>
<keyword evidence="2" id="KW-1185">Reference proteome</keyword>
<proteinExistence type="predicted"/>
<gene>
    <name evidence="1" type="ORF">M0R45_013442</name>
</gene>
<accession>A0AAW1XIS3</accession>
<organism evidence="1 2">
    <name type="scientific">Rubus argutus</name>
    <name type="common">Southern blackberry</name>
    <dbReference type="NCBI Taxonomy" id="59490"/>
    <lineage>
        <taxon>Eukaryota</taxon>
        <taxon>Viridiplantae</taxon>
        <taxon>Streptophyta</taxon>
        <taxon>Embryophyta</taxon>
        <taxon>Tracheophyta</taxon>
        <taxon>Spermatophyta</taxon>
        <taxon>Magnoliopsida</taxon>
        <taxon>eudicotyledons</taxon>
        <taxon>Gunneridae</taxon>
        <taxon>Pentapetalae</taxon>
        <taxon>rosids</taxon>
        <taxon>fabids</taxon>
        <taxon>Rosales</taxon>
        <taxon>Rosaceae</taxon>
        <taxon>Rosoideae</taxon>
        <taxon>Rosoideae incertae sedis</taxon>
        <taxon>Rubus</taxon>
    </lineage>
</organism>